<accession>A0AAE0SY99</accession>
<reference evidence="1" key="1">
    <citation type="journal article" date="2021" name="Genome Biol. Evol.">
        <title>A High-Quality Reference Genome for a Parasitic Bivalve with Doubly Uniparental Inheritance (Bivalvia: Unionida).</title>
        <authorList>
            <person name="Smith C.H."/>
        </authorList>
    </citation>
    <scope>NUCLEOTIDE SEQUENCE</scope>
    <source>
        <strain evidence="1">CHS0354</strain>
    </source>
</reference>
<reference evidence="1" key="3">
    <citation type="submission" date="2023-05" db="EMBL/GenBank/DDBJ databases">
        <authorList>
            <person name="Smith C.H."/>
        </authorList>
    </citation>
    <scope>NUCLEOTIDE SEQUENCE</scope>
    <source>
        <strain evidence="1">CHS0354</strain>
        <tissue evidence="1">Mantle</tissue>
    </source>
</reference>
<comment type="caution">
    <text evidence="1">The sequence shown here is derived from an EMBL/GenBank/DDBJ whole genome shotgun (WGS) entry which is preliminary data.</text>
</comment>
<name>A0AAE0SY99_9BIVA</name>
<organism evidence="1 2">
    <name type="scientific">Potamilus streckersoni</name>
    <dbReference type="NCBI Taxonomy" id="2493646"/>
    <lineage>
        <taxon>Eukaryota</taxon>
        <taxon>Metazoa</taxon>
        <taxon>Spiralia</taxon>
        <taxon>Lophotrochozoa</taxon>
        <taxon>Mollusca</taxon>
        <taxon>Bivalvia</taxon>
        <taxon>Autobranchia</taxon>
        <taxon>Heteroconchia</taxon>
        <taxon>Palaeoheterodonta</taxon>
        <taxon>Unionida</taxon>
        <taxon>Unionoidea</taxon>
        <taxon>Unionidae</taxon>
        <taxon>Ambleminae</taxon>
        <taxon>Lampsilini</taxon>
        <taxon>Potamilus</taxon>
    </lineage>
</organism>
<reference evidence="1" key="2">
    <citation type="journal article" date="2021" name="Genome Biol. Evol.">
        <title>Developing a high-quality reference genome for a parasitic bivalve with doubly uniparental inheritance (Bivalvia: Unionida).</title>
        <authorList>
            <person name="Smith C.H."/>
        </authorList>
    </citation>
    <scope>NUCLEOTIDE SEQUENCE</scope>
    <source>
        <strain evidence="1">CHS0354</strain>
        <tissue evidence="1">Mantle</tissue>
    </source>
</reference>
<keyword evidence="2" id="KW-1185">Reference proteome</keyword>
<dbReference type="EMBL" id="JAEAOA010000998">
    <property type="protein sequence ID" value="KAK3600395.1"/>
    <property type="molecule type" value="Genomic_DNA"/>
</dbReference>
<protein>
    <submittedName>
        <fullName evidence="1">Uncharacterized protein</fullName>
    </submittedName>
</protein>
<proteinExistence type="predicted"/>
<gene>
    <name evidence="1" type="ORF">CHS0354_016011</name>
</gene>
<dbReference type="AlphaFoldDB" id="A0AAE0SY99"/>
<evidence type="ECO:0000313" key="2">
    <source>
        <dbReference type="Proteomes" id="UP001195483"/>
    </source>
</evidence>
<dbReference type="Proteomes" id="UP001195483">
    <property type="component" value="Unassembled WGS sequence"/>
</dbReference>
<evidence type="ECO:0000313" key="1">
    <source>
        <dbReference type="EMBL" id="KAK3600395.1"/>
    </source>
</evidence>
<sequence length="379" mass="44983">MFKLQKLQFIRWLMKFLERCTAVIANRNAMHDFNEQQRKKVRDYIMKLNGDLRKFQVECQSKCKELKSQRTKAITKVKAKLKSCLDLKIRKPFQWLAEDIPTRRQGEAWSDYKERLNQKIIQRIDDTIMNDDGVKGVCEEYHESHKDMLEQLSTKFKDLESRMSLHGPCRAIDEYDQEKQAFLYRLLAPLRKLFIILKDILDTNRVLKSCYSEDEFSSDRIRYMITQTEEVVSFYVNEMQLQSTATAIVENIWDSVEKTINCFVACTQFRDKCLVEIFDSELDKKTLEYWRDQFLLPELDKCSKVYISMVMKHEIDQSKLEIDRDDPSSRIAQGGFASILKGKLKEENRELEIAVKIVRRPASDCDTDIFRECFLLRYV</sequence>